<keyword evidence="1" id="KW-0808">Transferase</keyword>
<dbReference type="RefSeq" id="WP_074917822.1">
    <property type="nucleotide sequence ID" value="NZ_FOUT01000034.1"/>
</dbReference>
<dbReference type="CDD" id="cd02440">
    <property type="entry name" value="AdoMet_MTases"/>
    <property type="match status" value="1"/>
</dbReference>
<name>A0A1I5AD14_9FLAO</name>
<reference evidence="2" key="1">
    <citation type="submission" date="2016-10" db="EMBL/GenBank/DDBJ databases">
        <authorList>
            <person name="Varghese N."/>
            <person name="Submissions S."/>
        </authorList>
    </citation>
    <scope>NUCLEOTIDE SEQUENCE [LARGE SCALE GENOMIC DNA]</scope>
    <source>
        <strain evidence="2">DSM 4002</strain>
    </source>
</reference>
<protein>
    <submittedName>
        <fullName evidence="1">Methyltransferase domain-containing protein</fullName>
    </submittedName>
</protein>
<evidence type="ECO:0000313" key="1">
    <source>
        <dbReference type="EMBL" id="SFN60099.1"/>
    </source>
</evidence>
<gene>
    <name evidence="1" type="ORF">SAMN05444143_1344</name>
</gene>
<accession>A0A1I5AD14</accession>
<dbReference type="Gene3D" id="3.40.50.150">
    <property type="entry name" value="Vaccinia Virus protein VP39"/>
    <property type="match status" value="1"/>
</dbReference>
<dbReference type="EMBL" id="FOUT01000034">
    <property type="protein sequence ID" value="SFN60099.1"/>
    <property type="molecule type" value="Genomic_DNA"/>
</dbReference>
<dbReference type="AlphaFoldDB" id="A0A1I5AD14"/>
<dbReference type="SUPFAM" id="SSF53335">
    <property type="entry name" value="S-adenosyl-L-methionine-dependent methyltransferases"/>
    <property type="match status" value="1"/>
</dbReference>
<dbReference type="PANTHER" id="PTHR43861">
    <property type="entry name" value="TRANS-ACONITATE 2-METHYLTRANSFERASE-RELATED"/>
    <property type="match status" value="1"/>
</dbReference>
<dbReference type="Pfam" id="PF13489">
    <property type="entry name" value="Methyltransf_23"/>
    <property type="match status" value="1"/>
</dbReference>
<keyword evidence="1" id="KW-0489">Methyltransferase</keyword>
<evidence type="ECO:0000313" key="2">
    <source>
        <dbReference type="Proteomes" id="UP000182961"/>
    </source>
</evidence>
<proteinExistence type="predicted"/>
<organism evidence="1 2">
    <name type="scientific">Flavobacterium succinicans</name>
    <dbReference type="NCBI Taxonomy" id="29536"/>
    <lineage>
        <taxon>Bacteria</taxon>
        <taxon>Pseudomonadati</taxon>
        <taxon>Bacteroidota</taxon>
        <taxon>Flavobacteriia</taxon>
        <taxon>Flavobacteriales</taxon>
        <taxon>Flavobacteriaceae</taxon>
        <taxon>Flavobacterium</taxon>
    </lineage>
</organism>
<dbReference type="GO" id="GO:0008168">
    <property type="term" value="F:methyltransferase activity"/>
    <property type="evidence" value="ECO:0007669"/>
    <property type="project" value="UniProtKB-KW"/>
</dbReference>
<dbReference type="GO" id="GO:0032259">
    <property type="term" value="P:methylation"/>
    <property type="evidence" value="ECO:0007669"/>
    <property type="project" value="UniProtKB-KW"/>
</dbReference>
<keyword evidence="2" id="KW-1185">Reference proteome</keyword>
<sequence length="212" mass="24220">MNIDNQKEYWDEVAEIKTFTHPLDLELINDFLNKQSRIVDFGCGYGRIVKKLTDLGFENVCGFDTSKELIARGISENNLSLYHIDNPTELKLEDNSIDCIILFAVLTCIPSNEGQNSLISLLLSKLKKGGIIYISDYYLQENSVEVERYEYLNGDKNNFGVFKLPEGATFRHHTKEWIKTLTKNFEIITENPLVVKTMNGNIANGFQIIAKK</sequence>
<dbReference type="Proteomes" id="UP000182961">
    <property type="component" value="Unassembled WGS sequence"/>
</dbReference>
<dbReference type="InterPro" id="IPR029063">
    <property type="entry name" value="SAM-dependent_MTases_sf"/>
</dbReference>